<dbReference type="InterPro" id="IPR020845">
    <property type="entry name" value="AMP-binding_CS"/>
</dbReference>
<dbReference type="CDD" id="cd05936">
    <property type="entry name" value="FC-FACS_FadD_like"/>
    <property type="match status" value="1"/>
</dbReference>
<dbReference type="Pfam" id="PF00501">
    <property type="entry name" value="AMP-binding"/>
    <property type="match status" value="1"/>
</dbReference>
<sequence>MESRVWHEAYDPEVSPEVHFRELTLRDFVANAAKNFGDRPALSFLNMVMTYGELSDKVDRLATALSRLGVEKNSRVAVQLPNTPQSVISFFAVQRLGAQAVMTNPLYVPREIEHQWIDAGCEHAIVADFIYDQKLRGIRHQLPVREYIIASVPEYLRFPLKQLAPLKLKRAKPPLVAKIEPGPGIHHFRPLVDGTPPSPPHVDIEMDDLALLQYTGGTTGVSKAAMLTQRNLSYNTQQIRQWFSAMKDGDEVLLAALPFFHIFGVTVVACLSSFIAAEMALVANPRDIASVVKTLVARKVTLLPAVPAMFGSINRFPDIEKKDLRSIRYSFSGSAPMPLDIQQEFERLTGTVLLEGYGLTETSPVATVNPIKGKRKIGTIGIPIPNTDVRLVDVETGTNDVALGEVGEVWIRGPQVMPGYWNRDDETAEAFGPDGWFKTGDLAVMDDEGYFRIVGRKKDMILASGYNIYPDEIDQVLSMHPDVLESCTIGVPDPRRGETVKAFIVLHPGRSLTAEEVTAYCRENLASYKIPRLIEFRDELPRSSVLKLLRRALRDEEIGKQDADREGKPTGGEPAR</sequence>
<dbReference type="InterPro" id="IPR025110">
    <property type="entry name" value="AMP-bd_C"/>
</dbReference>
<dbReference type="InterPro" id="IPR050237">
    <property type="entry name" value="ATP-dep_AMP-bd_enzyme"/>
</dbReference>
<gene>
    <name evidence="3" type="ORF">KDA27_13095</name>
</gene>
<reference evidence="3" key="2">
    <citation type="journal article" date="2021" name="Microbiome">
        <title>Successional dynamics and alternative stable states in a saline activated sludge microbial community over 9 years.</title>
        <authorList>
            <person name="Wang Y."/>
            <person name="Ye J."/>
            <person name="Ju F."/>
            <person name="Liu L."/>
            <person name="Boyd J.A."/>
            <person name="Deng Y."/>
            <person name="Parks D.H."/>
            <person name="Jiang X."/>
            <person name="Yin X."/>
            <person name="Woodcroft B.J."/>
            <person name="Tyson G.W."/>
            <person name="Hugenholtz P."/>
            <person name="Polz M.F."/>
            <person name="Zhang T."/>
        </authorList>
    </citation>
    <scope>NUCLEOTIDE SEQUENCE</scope>
    <source>
        <strain evidence="3">HKST-UBA02</strain>
    </source>
</reference>
<evidence type="ECO:0000259" key="1">
    <source>
        <dbReference type="Pfam" id="PF00501"/>
    </source>
</evidence>
<dbReference type="InterPro" id="IPR045851">
    <property type="entry name" value="AMP-bd_C_sf"/>
</dbReference>
<dbReference type="Gene3D" id="3.30.300.30">
    <property type="match status" value="1"/>
</dbReference>
<dbReference type="SUPFAM" id="SSF56801">
    <property type="entry name" value="Acetyl-CoA synthetase-like"/>
    <property type="match status" value="1"/>
</dbReference>
<feature type="domain" description="AMP-binding enzyme C-terminal" evidence="2">
    <location>
        <begin position="472"/>
        <end position="543"/>
    </location>
</feature>
<dbReference type="InterPro" id="IPR000873">
    <property type="entry name" value="AMP-dep_synth/lig_dom"/>
</dbReference>
<dbReference type="PROSITE" id="PS00455">
    <property type="entry name" value="AMP_BINDING"/>
    <property type="match status" value="1"/>
</dbReference>
<dbReference type="PANTHER" id="PTHR43767">
    <property type="entry name" value="LONG-CHAIN-FATTY-ACID--COA LIGASE"/>
    <property type="match status" value="1"/>
</dbReference>
<organism evidence="3 4">
    <name type="scientific">Eiseniibacteriota bacterium</name>
    <dbReference type="NCBI Taxonomy" id="2212470"/>
    <lineage>
        <taxon>Bacteria</taxon>
        <taxon>Candidatus Eiseniibacteriota</taxon>
    </lineage>
</organism>
<dbReference type="AlphaFoldDB" id="A0A956NH08"/>
<evidence type="ECO:0000313" key="3">
    <source>
        <dbReference type="EMBL" id="MCA9756734.1"/>
    </source>
</evidence>
<comment type="caution">
    <text evidence="3">The sequence shown here is derived from an EMBL/GenBank/DDBJ whole genome shotgun (WGS) entry which is preliminary data.</text>
</comment>
<dbReference type="InterPro" id="IPR042099">
    <property type="entry name" value="ANL_N_sf"/>
</dbReference>
<evidence type="ECO:0000259" key="2">
    <source>
        <dbReference type="Pfam" id="PF13193"/>
    </source>
</evidence>
<reference evidence="3" key="1">
    <citation type="submission" date="2020-04" db="EMBL/GenBank/DDBJ databases">
        <authorList>
            <person name="Zhang T."/>
        </authorList>
    </citation>
    <scope>NUCLEOTIDE SEQUENCE</scope>
    <source>
        <strain evidence="3">HKST-UBA02</strain>
    </source>
</reference>
<evidence type="ECO:0000313" key="4">
    <source>
        <dbReference type="Proteomes" id="UP000739538"/>
    </source>
</evidence>
<dbReference type="EMBL" id="JAGQHS010000065">
    <property type="protein sequence ID" value="MCA9756734.1"/>
    <property type="molecule type" value="Genomic_DNA"/>
</dbReference>
<dbReference type="GO" id="GO:0016877">
    <property type="term" value="F:ligase activity, forming carbon-sulfur bonds"/>
    <property type="evidence" value="ECO:0007669"/>
    <property type="project" value="UniProtKB-ARBA"/>
</dbReference>
<protein>
    <submittedName>
        <fullName evidence="3">Long-chain fatty acid--CoA ligase</fullName>
    </submittedName>
</protein>
<accession>A0A956NH08</accession>
<name>A0A956NH08_UNCEI</name>
<dbReference type="Gene3D" id="3.40.50.12780">
    <property type="entry name" value="N-terminal domain of ligase-like"/>
    <property type="match status" value="1"/>
</dbReference>
<feature type="domain" description="AMP-dependent synthetase/ligase" evidence="1">
    <location>
        <begin position="31"/>
        <end position="421"/>
    </location>
</feature>
<dbReference type="Pfam" id="PF13193">
    <property type="entry name" value="AMP-binding_C"/>
    <property type="match status" value="1"/>
</dbReference>
<dbReference type="PANTHER" id="PTHR43767:SF12">
    <property type="entry name" value="AMP-DEPENDENT SYNTHETASE AND LIGASE"/>
    <property type="match status" value="1"/>
</dbReference>
<keyword evidence="3" id="KW-0436">Ligase</keyword>
<dbReference type="Proteomes" id="UP000739538">
    <property type="component" value="Unassembled WGS sequence"/>
</dbReference>
<proteinExistence type="predicted"/>